<protein>
    <recommendedName>
        <fullName evidence="2">Serine aminopeptidase S33 domain-containing protein</fullName>
    </recommendedName>
</protein>
<keyword evidence="1" id="KW-0378">Hydrolase</keyword>
<proteinExistence type="predicted"/>
<accession>A0A1S1YZR9</accession>
<feature type="domain" description="Serine aminopeptidase S33" evidence="2">
    <location>
        <begin position="80"/>
        <end position="313"/>
    </location>
</feature>
<evidence type="ECO:0000256" key="1">
    <source>
        <dbReference type="ARBA" id="ARBA00022801"/>
    </source>
</evidence>
<dbReference type="PANTHER" id="PTHR43798:SF31">
    <property type="entry name" value="AB HYDROLASE SUPERFAMILY PROTEIN YCLE"/>
    <property type="match status" value="1"/>
</dbReference>
<dbReference type="PRINTS" id="PR00793">
    <property type="entry name" value="PROAMNOPTASE"/>
</dbReference>
<comment type="caution">
    <text evidence="3">The sequence shown here is derived from an EMBL/GenBank/DDBJ whole genome shotgun (WGS) entry which is preliminary data.</text>
</comment>
<dbReference type="InterPro" id="IPR029058">
    <property type="entry name" value="AB_hydrolase_fold"/>
</dbReference>
<reference evidence="3 4" key="1">
    <citation type="journal article" date="2012" name="Int. J. Syst. Evol. Microbiol.">
        <title>Flammeovirga pacifica sp. nov., isolated from deep-sea sediment.</title>
        <authorList>
            <person name="Xu H."/>
            <person name="Fu Y."/>
            <person name="Yang N."/>
            <person name="Ding Z."/>
            <person name="Lai Q."/>
            <person name="Zeng R."/>
        </authorList>
    </citation>
    <scope>NUCLEOTIDE SEQUENCE [LARGE SCALE GENOMIC DNA]</scope>
    <source>
        <strain evidence="4">DSM 24597 / LMG 26175 / WPAGA1</strain>
    </source>
</reference>
<dbReference type="Gene3D" id="3.40.50.1820">
    <property type="entry name" value="alpha/beta hydrolase"/>
    <property type="match status" value="1"/>
</dbReference>
<dbReference type="SUPFAM" id="SSF53474">
    <property type="entry name" value="alpha/beta-Hydrolases"/>
    <property type="match status" value="1"/>
</dbReference>
<dbReference type="RefSeq" id="WP_044221548.1">
    <property type="nucleotide sequence ID" value="NZ_JRYR02000001.1"/>
</dbReference>
<evidence type="ECO:0000313" key="4">
    <source>
        <dbReference type="Proteomes" id="UP000179797"/>
    </source>
</evidence>
<dbReference type="Pfam" id="PF12146">
    <property type="entry name" value="Hydrolase_4"/>
    <property type="match status" value="1"/>
</dbReference>
<dbReference type="PANTHER" id="PTHR43798">
    <property type="entry name" value="MONOACYLGLYCEROL LIPASE"/>
    <property type="match status" value="1"/>
</dbReference>
<organism evidence="3 4">
    <name type="scientific">Flammeovirga pacifica</name>
    <dbReference type="NCBI Taxonomy" id="915059"/>
    <lineage>
        <taxon>Bacteria</taxon>
        <taxon>Pseudomonadati</taxon>
        <taxon>Bacteroidota</taxon>
        <taxon>Cytophagia</taxon>
        <taxon>Cytophagales</taxon>
        <taxon>Flammeovirgaceae</taxon>
        <taxon>Flammeovirga</taxon>
    </lineage>
</organism>
<dbReference type="Proteomes" id="UP000179797">
    <property type="component" value="Unassembled WGS sequence"/>
</dbReference>
<dbReference type="InterPro" id="IPR050266">
    <property type="entry name" value="AB_hydrolase_sf"/>
</dbReference>
<dbReference type="AlphaFoldDB" id="A0A1S1YZR9"/>
<dbReference type="InterPro" id="IPR022742">
    <property type="entry name" value="Hydrolase_4"/>
</dbReference>
<evidence type="ECO:0000313" key="3">
    <source>
        <dbReference type="EMBL" id="OHX66500.1"/>
    </source>
</evidence>
<dbReference type="STRING" id="915059.NH26_09095"/>
<dbReference type="InterPro" id="IPR002410">
    <property type="entry name" value="Peptidase_S33"/>
</dbReference>
<dbReference type="OrthoDB" id="9796770at2"/>
<sequence>MSLTRINLIFLHFLLFTSLNSWGESWNHQHIDEKIHVTNNHETMPVYLHGDLASDYLILVVHGGPGSDVKEYREYYNGKSGLQLLEGKYIVAYWQQRGAGESKGIDDTKYYSINQYVSDLDHVIDTMKSIYPHKKIVLFGHSWGGTLTSSYLLSEEHRKKIDAWIDAAGVSDGTHLFEYAYNDLTSAAKRYIDANQNAEYWNHLLKMVNVQNALILSYSAMANIQDAANYVDIQKLKMTKRGIKTNQSLFPEIVQTNNNPSLKNFTKPVLLIWGKYDYCVSKKIKSDLKNYLSATKVTDVECSHSGHFMMLNEPSFFASEVDKFIKTL</sequence>
<gene>
    <name evidence="3" type="ORF">NH26_09095</name>
</gene>
<evidence type="ECO:0000259" key="2">
    <source>
        <dbReference type="Pfam" id="PF12146"/>
    </source>
</evidence>
<keyword evidence="4" id="KW-1185">Reference proteome</keyword>
<dbReference type="EMBL" id="JRYR02000001">
    <property type="protein sequence ID" value="OHX66500.1"/>
    <property type="molecule type" value="Genomic_DNA"/>
</dbReference>
<name>A0A1S1YZR9_FLAPC</name>
<dbReference type="GO" id="GO:0016020">
    <property type="term" value="C:membrane"/>
    <property type="evidence" value="ECO:0007669"/>
    <property type="project" value="TreeGrafter"/>
</dbReference>
<dbReference type="GO" id="GO:0008233">
    <property type="term" value="F:peptidase activity"/>
    <property type="evidence" value="ECO:0007669"/>
    <property type="project" value="InterPro"/>
</dbReference>
<dbReference type="GO" id="GO:0006508">
    <property type="term" value="P:proteolysis"/>
    <property type="evidence" value="ECO:0007669"/>
    <property type="project" value="InterPro"/>
</dbReference>